<protein>
    <recommendedName>
        <fullName evidence="5">Lipoprotein</fullName>
    </recommendedName>
</protein>
<dbReference type="Proteomes" id="UP000603904">
    <property type="component" value="Unassembled WGS sequence"/>
</dbReference>
<dbReference type="Pfam" id="PF03640">
    <property type="entry name" value="Lipoprotein_15"/>
    <property type="match status" value="2"/>
</dbReference>
<dbReference type="PROSITE" id="PS51257">
    <property type="entry name" value="PROKAR_LIPOPROTEIN"/>
    <property type="match status" value="1"/>
</dbReference>
<dbReference type="EMBL" id="BOOC01000044">
    <property type="protein sequence ID" value="GIH43757.1"/>
    <property type="molecule type" value="Genomic_DNA"/>
</dbReference>
<dbReference type="PANTHER" id="PTHR39335">
    <property type="entry name" value="BLL4220 PROTEIN"/>
    <property type="match status" value="1"/>
</dbReference>
<feature type="signal peptide" evidence="2">
    <location>
        <begin position="1"/>
        <end position="22"/>
    </location>
</feature>
<evidence type="ECO:0008006" key="5">
    <source>
        <dbReference type="Google" id="ProtNLM"/>
    </source>
</evidence>
<gene>
    <name evidence="3" type="ORF">Mco01_67570</name>
</gene>
<sequence>MRKLLYAGAIAIGLLASGCGGAANEDAANPAAANETSPETSASEYPSGSASPGYSASPTSAVQQTPTGPARIDTASTSLGTVLVGVEGRTVYLFTADKNGQPTCNGACAAAWPPVLTNGAPQGGTGVRANLLGTVKRADGMTQVTYNKHPLYYYAKDQKAGDVTGQDVKDFGGEWHAVTPEGKKAKH</sequence>
<evidence type="ECO:0000313" key="3">
    <source>
        <dbReference type="EMBL" id="GIH43757.1"/>
    </source>
</evidence>
<feature type="region of interest" description="Disordered" evidence="1">
    <location>
        <begin position="25"/>
        <end position="74"/>
    </location>
</feature>
<keyword evidence="2" id="KW-0732">Signal</keyword>
<evidence type="ECO:0000313" key="4">
    <source>
        <dbReference type="Proteomes" id="UP000603904"/>
    </source>
</evidence>
<evidence type="ECO:0000256" key="2">
    <source>
        <dbReference type="SAM" id="SignalP"/>
    </source>
</evidence>
<dbReference type="PANTHER" id="PTHR39335:SF1">
    <property type="entry name" value="BLL4220 PROTEIN"/>
    <property type="match status" value="1"/>
</dbReference>
<evidence type="ECO:0000256" key="1">
    <source>
        <dbReference type="SAM" id="MobiDB-lite"/>
    </source>
</evidence>
<keyword evidence="4" id="KW-1185">Reference proteome</keyword>
<dbReference type="RefSeq" id="WP_204060818.1">
    <property type="nucleotide sequence ID" value="NZ_BAAAGP010000035.1"/>
</dbReference>
<dbReference type="InterPro" id="IPR005297">
    <property type="entry name" value="Lipoprotein_repeat"/>
</dbReference>
<feature type="compositionally biased region" description="Low complexity" evidence="1">
    <location>
        <begin position="25"/>
        <end position="61"/>
    </location>
</feature>
<feature type="chain" id="PRO_5046731039" description="Lipoprotein" evidence="2">
    <location>
        <begin position="23"/>
        <end position="187"/>
    </location>
</feature>
<reference evidence="3 4" key="1">
    <citation type="submission" date="2021-01" db="EMBL/GenBank/DDBJ databases">
        <title>Whole genome shotgun sequence of Microbispora corallina NBRC 16416.</title>
        <authorList>
            <person name="Komaki H."/>
            <person name="Tamura T."/>
        </authorList>
    </citation>
    <scope>NUCLEOTIDE SEQUENCE [LARGE SCALE GENOMIC DNA]</scope>
    <source>
        <strain evidence="3 4">NBRC 16416</strain>
    </source>
</reference>
<name>A0ABQ4G9M7_9ACTN</name>
<accession>A0ABQ4G9M7</accession>
<organism evidence="3 4">
    <name type="scientific">Microbispora corallina</name>
    <dbReference type="NCBI Taxonomy" id="83302"/>
    <lineage>
        <taxon>Bacteria</taxon>
        <taxon>Bacillati</taxon>
        <taxon>Actinomycetota</taxon>
        <taxon>Actinomycetes</taxon>
        <taxon>Streptosporangiales</taxon>
        <taxon>Streptosporangiaceae</taxon>
        <taxon>Microbispora</taxon>
    </lineage>
</organism>
<comment type="caution">
    <text evidence="3">The sequence shown here is derived from an EMBL/GenBank/DDBJ whole genome shotgun (WGS) entry which is preliminary data.</text>
</comment>
<proteinExistence type="predicted"/>